<dbReference type="Gene3D" id="2.30.42.10">
    <property type="match status" value="1"/>
</dbReference>
<dbReference type="Pfam" id="PF04459">
    <property type="entry name" value="DUF512"/>
    <property type="match status" value="1"/>
</dbReference>
<gene>
    <name evidence="2" type="ORF">BHU72_08070</name>
</gene>
<dbReference type="AlphaFoldDB" id="A0A1E5L3Q4"/>
<evidence type="ECO:0000313" key="3">
    <source>
        <dbReference type="Proteomes" id="UP000095255"/>
    </source>
</evidence>
<dbReference type="Pfam" id="PF17820">
    <property type="entry name" value="PDZ_6"/>
    <property type="match status" value="1"/>
</dbReference>
<dbReference type="PROSITE" id="PS50106">
    <property type="entry name" value="PDZ"/>
    <property type="match status" value="1"/>
</dbReference>
<dbReference type="InterPro" id="IPR041489">
    <property type="entry name" value="PDZ_6"/>
</dbReference>
<dbReference type="InterPro" id="IPR013785">
    <property type="entry name" value="Aldolase_TIM"/>
</dbReference>
<feature type="domain" description="PDZ" evidence="1">
    <location>
        <begin position="1"/>
        <end position="33"/>
    </location>
</feature>
<proteinExistence type="predicted"/>
<protein>
    <recommendedName>
        <fullName evidence="1">PDZ domain-containing protein</fullName>
    </recommendedName>
</protein>
<dbReference type="Pfam" id="PF19238">
    <property type="entry name" value="Radical_SAM_2"/>
    <property type="match status" value="1"/>
</dbReference>
<reference evidence="2 3" key="1">
    <citation type="submission" date="2016-09" db="EMBL/GenBank/DDBJ databases">
        <title>Desulfuribacillus arsenicus sp. nov., an obligately anaerobic, dissimilatory arsenic- and antimonate-reducing bacterium isolated from anoxic sediments.</title>
        <authorList>
            <person name="Abin C.A."/>
            <person name="Hollibaugh J.T."/>
        </authorList>
    </citation>
    <scope>NUCLEOTIDE SEQUENCE [LARGE SCALE GENOMIC DNA]</scope>
    <source>
        <strain evidence="2 3">MLFW-2</strain>
    </source>
</reference>
<dbReference type="SUPFAM" id="SSF102114">
    <property type="entry name" value="Radical SAM enzymes"/>
    <property type="match status" value="1"/>
</dbReference>
<dbReference type="Proteomes" id="UP000095255">
    <property type="component" value="Unassembled WGS sequence"/>
</dbReference>
<dbReference type="SUPFAM" id="SSF50156">
    <property type="entry name" value="PDZ domain-like"/>
    <property type="match status" value="1"/>
</dbReference>
<accession>A0A1E5L3Q4</accession>
<sequence length="467" mass="54074">MSIISKVQPESLAEEINLEPGDAILSVNGQSFVDIIDLHMLLSDEYIELEVKKKSGEIWVLEVDKDYDEPLGVEWLTPTIDKLRTCHNQCVFCFVNQTPPNMRSSLQIRDDDYRLSFLHGNFVTLTNVKEDELSRIVQYHLSPINISVHTTNPDLRRNMLGNKRAGEIMNQIQYLTDHSITVHTQVVLCPSYNDQVELDRTIGDLRRLFPFVKTLSIVPVGLTDYRENLPNIAPISKELAELTIKQIENWQKKNIQDFGAAFVYAADEFYVIAGKEVPNSIMYDSFEQTENGIGLLRLFLDEFNYYMDKLPTYNNQPKRILLFTGNSSESMIRNISAILTNQLKDVEILYHVIPNRYFGQQVTVTGLVTGYDIIQEWETIKELDRYCNVDEIIIPDVMLKDDEDVFLDNLTICDVEETIRKPIGVVPTTPKGLLEQIYNCSFPDYKPSYFEEDYQMHLHRSQRYERV</sequence>
<evidence type="ECO:0000259" key="1">
    <source>
        <dbReference type="PROSITE" id="PS50106"/>
    </source>
</evidence>
<dbReference type="InterPro" id="IPR045375">
    <property type="entry name" value="Put_radical_SAM-like_N"/>
</dbReference>
<evidence type="ECO:0000313" key="2">
    <source>
        <dbReference type="EMBL" id="OEH84780.1"/>
    </source>
</evidence>
<keyword evidence="3" id="KW-1185">Reference proteome</keyword>
<dbReference type="RefSeq" id="WP_069702879.1">
    <property type="nucleotide sequence ID" value="NZ_MJAT01000036.1"/>
</dbReference>
<dbReference type="InterPro" id="IPR058240">
    <property type="entry name" value="rSAM_sf"/>
</dbReference>
<dbReference type="InterPro" id="IPR001478">
    <property type="entry name" value="PDZ"/>
</dbReference>
<dbReference type="Gene3D" id="3.20.20.70">
    <property type="entry name" value="Aldolase class I"/>
    <property type="match status" value="1"/>
</dbReference>
<dbReference type="STRING" id="1390249.BHU72_08070"/>
<name>A0A1E5L3Q4_9FIRM</name>
<dbReference type="InterPro" id="IPR036034">
    <property type="entry name" value="PDZ_sf"/>
</dbReference>
<comment type="caution">
    <text evidence="2">The sequence shown here is derived from an EMBL/GenBank/DDBJ whole genome shotgun (WGS) entry which is preliminary data.</text>
</comment>
<dbReference type="OrthoDB" id="9774724at2"/>
<dbReference type="EMBL" id="MJAT01000036">
    <property type="protein sequence ID" value="OEH84780.1"/>
    <property type="molecule type" value="Genomic_DNA"/>
</dbReference>
<organism evidence="2 3">
    <name type="scientific">Desulfuribacillus stibiiarsenatis</name>
    <dbReference type="NCBI Taxonomy" id="1390249"/>
    <lineage>
        <taxon>Bacteria</taxon>
        <taxon>Bacillati</taxon>
        <taxon>Bacillota</taxon>
        <taxon>Desulfuribacillia</taxon>
        <taxon>Desulfuribacillales</taxon>
        <taxon>Desulfuribacillaceae</taxon>
        <taxon>Desulfuribacillus</taxon>
    </lineage>
</organism>
<dbReference type="InterPro" id="IPR007549">
    <property type="entry name" value="DUF512"/>
</dbReference>